<comment type="caution">
    <text evidence="2">The sequence shown here is derived from an EMBL/GenBank/DDBJ whole genome shotgun (WGS) entry which is preliminary data.</text>
</comment>
<feature type="chain" id="PRO_5014827335" evidence="1">
    <location>
        <begin position="33"/>
        <end position="86"/>
    </location>
</feature>
<proteinExistence type="predicted"/>
<gene>
    <name evidence="2" type="ORF">Uis4E_1411</name>
</gene>
<sequence>MKNLRTRGGIAAAVVATAAMVLSTFAIAPAYAAGVCDVADETSFKNAIDNSSCTTLNVAPLREAWGYRYGHHQVQHFNGGSWCVRR</sequence>
<dbReference type="Proteomes" id="UP000235034">
    <property type="component" value="Unassembled WGS sequence"/>
</dbReference>
<feature type="signal peptide" evidence="1">
    <location>
        <begin position="1"/>
        <end position="32"/>
    </location>
</feature>
<dbReference type="EMBL" id="NMWT01000020">
    <property type="protein sequence ID" value="PLS27725.1"/>
    <property type="molecule type" value="Genomic_DNA"/>
</dbReference>
<name>A0A2N5J0J0_9BIFI</name>
<organism evidence="2 3">
    <name type="scientific">Bifidobacterium parmae</name>
    <dbReference type="NCBI Taxonomy" id="361854"/>
    <lineage>
        <taxon>Bacteria</taxon>
        <taxon>Bacillati</taxon>
        <taxon>Actinomycetota</taxon>
        <taxon>Actinomycetes</taxon>
        <taxon>Bifidobacteriales</taxon>
        <taxon>Bifidobacteriaceae</taxon>
        <taxon>Bifidobacterium</taxon>
    </lineage>
</organism>
<accession>A0A2N5J0J0</accession>
<keyword evidence="3" id="KW-1185">Reference proteome</keyword>
<dbReference type="AlphaFoldDB" id="A0A2N5J0J0"/>
<reference evidence="2 3" key="1">
    <citation type="submission" date="2017-07" db="EMBL/GenBank/DDBJ databases">
        <title>Bifidobacterium novel species.</title>
        <authorList>
            <person name="Lugli G.A."/>
            <person name="Milani C."/>
            <person name="Duranti S."/>
            <person name="Mangifesta M."/>
        </authorList>
    </citation>
    <scope>NUCLEOTIDE SEQUENCE [LARGE SCALE GENOMIC DNA]</scope>
    <source>
        <strain evidence="2 3">77</strain>
    </source>
</reference>
<evidence type="ECO:0000313" key="3">
    <source>
        <dbReference type="Proteomes" id="UP000235034"/>
    </source>
</evidence>
<evidence type="ECO:0000256" key="1">
    <source>
        <dbReference type="SAM" id="SignalP"/>
    </source>
</evidence>
<evidence type="ECO:0000313" key="2">
    <source>
        <dbReference type="EMBL" id="PLS27725.1"/>
    </source>
</evidence>
<protein>
    <submittedName>
        <fullName evidence="2">Uncharacterized protein</fullName>
    </submittedName>
</protein>
<keyword evidence="1" id="KW-0732">Signal</keyword>